<sequence>MERMRDTSLLPCFALGLKSHSFAMRSHSVPGSSSSSSATNCFSAVLREKSTMIPTVNKIQFFFMKGFLRRTKLQVTVLLVTIKSDTALLPKRPGRHFLSHKERDGEGVGQELAQKTAQSLFVMSVESGGSIHPKRISRRSFNGRVRKARMDKRTTHH</sequence>
<keyword evidence="2" id="KW-1185">Reference proteome</keyword>
<name>A0AAV8XJ92_9CUCU</name>
<reference evidence="1" key="1">
    <citation type="journal article" date="2023" name="Insect Mol. Biol.">
        <title>Genome sequencing provides insights into the evolution of gene families encoding plant cell wall-degrading enzymes in longhorned beetles.</title>
        <authorList>
            <person name="Shin N.R."/>
            <person name="Okamura Y."/>
            <person name="Kirsch R."/>
            <person name="Pauchet Y."/>
        </authorList>
    </citation>
    <scope>NUCLEOTIDE SEQUENCE</scope>
    <source>
        <strain evidence="1">AMC_N1</strain>
    </source>
</reference>
<accession>A0AAV8XJ92</accession>
<protein>
    <submittedName>
        <fullName evidence="1">Uncharacterized protein</fullName>
    </submittedName>
</protein>
<evidence type="ECO:0000313" key="2">
    <source>
        <dbReference type="Proteomes" id="UP001162162"/>
    </source>
</evidence>
<proteinExistence type="predicted"/>
<comment type="caution">
    <text evidence="1">The sequence shown here is derived from an EMBL/GenBank/DDBJ whole genome shotgun (WGS) entry which is preliminary data.</text>
</comment>
<gene>
    <name evidence="1" type="ORF">NQ318_011685</name>
</gene>
<dbReference type="Proteomes" id="UP001162162">
    <property type="component" value="Unassembled WGS sequence"/>
</dbReference>
<organism evidence="1 2">
    <name type="scientific">Aromia moschata</name>
    <dbReference type="NCBI Taxonomy" id="1265417"/>
    <lineage>
        <taxon>Eukaryota</taxon>
        <taxon>Metazoa</taxon>
        <taxon>Ecdysozoa</taxon>
        <taxon>Arthropoda</taxon>
        <taxon>Hexapoda</taxon>
        <taxon>Insecta</taxon>
        <taxon>Pterygota</taxon>
        <taxon>Neoptera</taxon>
        <taxon>Endopterygota</taxon>
        <taxon>Coleoptera</taxon>
        <taxon>Polyphaga</taxon>
        <taxon>Cucujiformia</taxon>
        <taxon>Chrysomeloidea</taxon>
        <taxon>Cerambycidae</taxon>
        <taxon>Cerambycinae</taxon>
        <taxon>Callichromatini</taxon>
        <taxon>Aromia</taxon>
    </lineage>
</organism>
<dbReference type="AlphaFoldDB" id="A0AAV8XJ92"/>
<dbReference type="EMBL" id="JAPWTK010000520">
    <property type="protein sequence ID" value="KAJ8938924.1"/>
    <property type="molecule type" value="Genomic_DNA"/>
</dbReference>
<evidence type="ECO:0000313" key="1">
    <source>
        <dbReference type="EMBL" id="KAJ8938924.1"/>
    </source>
</evidence>